<evidence type="ECO:0000313" key="1">
    <source>
        <dbReference type="EMBL" id="BAZ94396.1"/>
    </source>
</evidence>
<protein>
    <submittedName>
        <fullName evidence="1">GTPases</fullName>
    </submittedName>
</protein>
<accession>A0A1Z4VRY9</accession>
<proteinExistence type="predicted"/>
<dbReference type="AlphaFoldDB" id="A0A1Z4VRY9"/>
<organism evidence="1 2">
    <name type="scientific">Thiohalobacter thiocyanaticus</name>
    <dbReference type="NCBI Taxonomy" id="585455"/>
    <lineage>
        <taxon>Bacteria</taxon>
        <taxon>Pseudomonadati</taxon>
        <taxon>Pseudomonadota</taxon>
        <taxon>Gammaproteobacteria</taxon>
        <taxon>Thiohalobacterales</taxon>
        <taxon>Thiohalobacteraceae</taxon>
        <taxon>Thiohalobacter</taxon>
    </lineage>
</organism>
<sequence length="249" mass="28071">MTNPCIFPGVRLQARLGRRLDERDWQRLGSVRDAQHLIDSLLQTSAAGWVRGLDSGSSAELAEQQLKLRAGEQTEEIARWYPRPWRAAIRWTRILTWLDTLRRQQTALGTGELLRLAPTPLEPLAGHEDEAALKHLHETDFAPLLPALGTGENLYSAWYEHWLGLWPGPDRTLQRRLTDVGRRLHLAHSAVSLGEQDPAAASMLLLRPLHQHPFTPVAPFAYLAIQALDLTGLRRLLIDRLLFVHGEAA</sequence>
<dbReference type="OrthoDB" id="5763105at2"/>
<dbReference type="RefSeq" id="WP_096366493.1">
    <property type="nucleotide sequence ID" value="NZ_AP018052.1"/>
</dbReference>
<keyword evidence="2" id="KW-1185">Reference proteome</keyword>
<dbReference type="EMBL" id="AP018052">
    <property type="protein sequence ID" value="BAZ94396.1"/>
    <property type="molecule type" value="Genomic_DNA"/>
</dbReference>
<name>A0A1Z4VRY9_9GAMM</name>
<evidence type="ECO:0000313" key="2">
    <source>
        <dbReference type="Proteomes" id="UP000218765"/>
    </source>
</evidence>
<dbReference type="KEGG" id="ttc:FOKN1_2016"/>
<reference evidence="1 2" key="1">
    <citation type="submission" date="2017-05" db="EMBL/GenBank/DDBJ databases">
        <title>Thiocyanate degradation by Thiohalobacter thiocyanaticus FOKN1.</title>
        <authorList>
            <person name="Oshiki M."/>
            <person name="Fukushima T."/>
            <person name="Kawano S."/>
            <person name="Nakagawa J."/>
        </authorList>
    </citation>
    <scope>NUCLEOTIDE SEQUENCE [LARGE SCALE GENOMIC DNA]</scope>
    <source>
        <strain evidence="1 2">FOKN1</strain>
    </source>
</reference>
<gene>
    <name evidence="1" type="ORF">FOKN1_2016</name>
</gene>
<dbReference type="Proteomes" id="UP000218765">
    <property type="component" value="Chromosome"/>
</dbReference>